<accession>A0AA90H427</accession>
<keyword evidence="7" id="KW-0028">Amino-acid biosynthesis</keyword>
<dbReference type="InterPro" id="IPR036052">
    <property type="entry name" value="TrpB-like_PALP_sf"/>
</dbReference>
<keyword evidence="8" id="KW-0822">Tryptophan biosynthesis</keyword>
<dbReference type="NCBIfam" id="NF009057">
    <property type="entry name" value="PRK12391.1"/>
    <property type="match status" value="1"/>
</dbReference>
<name>A0AA90H427_9ACTN</name>
<dbReference type="PANTHER" id="PTHR48077">
    <property type="entry name" value="TRYPTOPHAN SYNTHASE-RELATED"/>
    <property type="match status" value="1"/>
</dbReference>
<dbReference type="AlphaFoldDB" id="A0AA90H427"/>
<dbReference type="EC" id="4.2.1.20" evidence="6"/>
<keyword evidence="9" id="KW-0663">Pyridoxal phosphate</keyword>
<gene>
    <name evidence="14" type="ORF">POF43_017960</name>
    <name evidence="15" type="ORF">POF50_016415</name>
</gene>
<evidence type="ECO:0000256" key="6">
    <source>
        <dbReference type="ARBA" id="ARBA00012043"/>
    </source>
</evidence>
<proteinExistence type="inferred from homology"/>
<organism evidence="15">
    <name type="scientific">Streptantibioticus silvisoli</name>
    <dbReference type="NCBI Taxonomy" id="2705255"/>
    <lineage>
        <taxon>Bacteria</taxon>
        <taxon>Bacillati</taxon>
        <taxon>Actinomycetota</taxon>
        <taxon>Actinomycetes</taxon>
        <taxon>Kitasatosporales</taxon>
        <taxon>Streptomycetaceae</taxon>
        <taxon>Streptantibioticus</taxon>
    </lineage>
</organism>
<dbReference type="GO" id="GO:0005737">
    <property type="term" value="C:cytoplasm"/>
    <property type="evidence" value="ECO:0007669"/>
    <property type="project" value="TreeGrafter"/>
</dbReference>
<reference evidence="15 16" key="1">
    <citation type="submission" date="2023-05" db="EMBL/GenBank/DDBJ databases">
        <title>Streptantibioticus silvisoli sp. nov., acidotolerant actinomycetes 1 from pine litter.</title>
        <authorList>
            <person name="Swiecimska M."/>
            <person name="Golinska P."/>
            <person name="Sangal V."/>
            <person name="Wachnowicz B."/>
            <person name="Goodfellow M."/>
        </authorList>
    </citation>
    <scope>NUCLEOTIDE SEQUENCE</scope>
    <source>
        <strain evidence="15">SL13</strain>
        <strain evidence="14 16">SL54</strain>
    </source>
</reference>
<comment type="function">
    <text evidence="2">The beta subunit is responsible for the synthesis of L-tryptophan from indole and L-serine.</text>
</comment>
<keyword evidence="16" id="KW-1185">Reference proteome</keyword>
<dbReference type="EMBL" id="JABXJJ020000018">
    <property type="protein sequence ID" value="MDI5970906.1"/>
    <property type="molecule type" value="Genomic_DNA"/>
</dbReference>
<evidence type="ECO:0000256" key="10">
    <source>
        <dbReference type="ARBA" id="ARBA00023141"/>
    </source>
</evidence>
<evidence type="ECO:0000256" key="7">
    <source>
        <dbReference type="ARBA" id="ARBA00022605"/>
    </source>
</evidence>
<evidence type="ECO:0000256" key="8">
    <source>
        <dbReference type="ARBA" id="ARBA00022822"/>
    </source>
</evidence>
<evidence type="ECO:0000256" key="2">
    <source>
        <dbReference type="ARBA" id="ARBA00002786"/>
    </source>
</evidence>
<dbReference type="RefSeq" id="WP_271313158.1">
    <property type="nucleotide sequence ID" value="NZ_JAAGKO020000025.1"/>
</dbReference>
<dbReference type="PIRSF" id="PIRSF001413">
    <property type="entry name" value="Trp_syn_beta"/>
    <property type="match status" value="1"/>
</dbReference>
<dbReference type="NCBIfam" id="TIGR01415">
    <property type="entry name" value="trpB_rel"/>
    <property type="match status" value="1"/>
</dbReference>
<evidence type="ECO:0000256" key="12">
    <source>
        <dbReference type="ARBA" id="ARBA00049047"/>
    </source>
</evidence>
<comment type="similarity">
    <text evidence="4">Belongs to the TrpB family.</text>
</comment>
<dbReference type="InterPro" id="IPR023026">
    <property type="entry name" value="Trp_synth_beta/beta-like"/>
</dbReference>
<comment type="caution">
    <text evidence="15">The sequence shown here is derived from an EMBL/GenBank/DDBJ whole genome shotgun (WGS) entry which is preliminary data.</text>
</comment>
<dbReference type="GO" id="GO:0052684">
    <property type="term" value="F:L-serine hydro-lyase (adding indole, L-tryptophan-forming) activity"/>
    <property type="evidence" value="ECO:0007669"/>
    <property type="project" value="TreeGrafter"/>
</dbReference>
<comment type="catalytic activity">
    <reaction evidence="12">
        <text>(1S,2R)-1-C-(indol-3-yl)glycerol 3-phosphate + L-serine = D-glyceraldehyde 3-phosphate + L-tryptophan + H2O</text>
        <dbReference type="Rhea" id="RHEA:10532"/>
        <dbReference type="ChEBI" id="CHEBI:15377"/>
        <dbReference type="ChEBI" id="CHEBI:33384"/>
        <dbReference type="ChEBI" id="CHEBI:57912"/>
        <dbReference type="ChEBI" id="CHEBI:58866"/>
        <dbReference type="ChEBI" id="CHEBI:59776"/>
        <dbReference type="EC" id="4.2.1.20"/>
    </reaction>
</comment>
<comment type="subunit">
    <text evidence="5">Tetramer of two alpha and two beta chains.</text>
</comment>
<evidence type="ECO:0000256" key="9">
    <source>
        <dbReference type="ARBA" id="ARBA00022898"/>
    </source>
</evidence>
<sequence>MIEPVRFELSAKDIPETWYNIAADLDYVAPVLSPATGKPVTRDEMARTMPEALADQEMSREPEFEIPDVVRQFYARWRPSPLARARGLEQALDTPAKIYYKYEGVAPTGSFKPNTAIPQAYYNKLAGRTGLIAETGAGQWGSAIAFAAALFGMDAKVFMVNVSFQQKPYRRALMETFGAVCTPSPSAETEAGRAILKEFPDHPGSLGIAKSEALQTAFSDPRWGYTRGSALNHVCAHQTVIGQEAITQMDMAGDYPDIVVGCAGGGSNLAGLAFPFLRAQLNGGPNVRLIAAEPAACPSLTRGRIAYDYSDTVGLTSLTRTHTLGHQFVPPAVHAGGLRAHNIAPLISRVVEEGLMEAVALRQKDCFEAGVMFARTEGIVPAPESTHAIRGAIDEAIRCREEGVGKTILFGLSGHGNFDLSAYERYLGGTLADDSIDPEALEKGMASIPKTGNE</sequence>
<evidence type="ECO:0000313" key="15">
    <source>
        <dbReference type="EMBL" id="MDI5970906.1"/>
    </source>
</evidence>
<dbReference type="GO" id="GO:0004834">
    <property type="term" value="F:tryptophan synthase activity"/>
    <property type="evidence" value="ECO:0007669"/>
    <property type="project" value="UniProtKB-EC"/>
</dbReference>
<comment type="pathway">
    <text evidence="3">Amino-acid biosynthesis; L-tryptophan biosynthesis; L-tryptophan from chorismate: step 5/5.</text>
</comment>
<evidence type="ECO:0000256" key="1">
    <source>
        <dbReference type="ARBA" id="ARBA00001933"/>
    </source>
</evidence>
<dbReference type="PIRSF" id="PIRSF500824">
    <property type="entry name" value="TrpB_prok"/>
    <property type="match status" value="1"/>
</dbReference>
<evidence type="ECO:0000256" key="3">
    <source>
        <dbReference type="ARBA" id="ARBA00004733"/>
    </source>
</evidence>
<dbReference type="Proteomes" id="UP001156398">
    <property type="component" value="Unassembled WGS sequence"/>
</dbReference>
<comment type="cofactor">
    <cofactor evidence="1">
        <name>pyridoxal 5'-phosphate</name>
        <dbReference type="ChEBI" id="CHEBI:597326"/>
    </cofactor>
</comment>
<dbReference type="InterPro" id="IPR001926">
    <property type="entry name" value="TrpB-like_PALP"/>
</dbReference>
<feature type="domain" description="Tryptophan synthase beta chain-like PALP" evidence="13">
    <location>
        <begin position="78"/>
        <end position="414"/>
    </location>
</feature>
<evidence type="ECO:0000256" key="4">
    <source>
        <dbReference type="ARBA" id="ARBA00009982"/>
    </source>
</evidence>
<keyword evidence="11" id="KW-0456">Lyase</keyword>
<dbReference type="Pfam" id="PF00291">
    <property type="entry name" value="PALP"/>
    <property type="match status" value="1"/>
</dbReference>
<dbReference type="SUPFAM" id="SSF53686">
    <property type="entry name" value="Tryptophan synthase beta subunit-like PLP-dependent enzymes"/>
    <property type="match status" value="1"/>
</dbReference>
<dbReference type="PANTHER" id="PTHR48077:SF6">
    <property type="entry name" value="TRYPTOPHAN SYNTHASE"/>
    <property type="match status" value="1"/>
</dbReference>
<evidence type="ECO:0000313" key="16">
    <source>
        <dbReference type="Proteomes" id="UP001156398"/>
    </source>
</evidence>
<dbReference type="InterPro" id="IPR006316">
    <property type="entry name" value="Trp_synth_b-like"/>
</dbReference>
<dbReference type="GO" id="GO:0030170">
    <property type="term" value="F:pyridoxal phosphate binding"/>
    <property type="evidence" value="ECO:0007669"/>
    <property type="project" value="InterPro"/>
</dbReference>
<keyword evidence="10" id="KW-0057">Aromatic amino acid biosynthesis</keyword>
<dbReference type="EMBL" id="JAAGKO020000025">
    <property type="protein sequence ID" value="MDI5964589.1"/>
    <property type="molecule type" value="Genomic_DNA"/>
</dbReference>
<evidence type="ECO:0000313" key="14">
    <source>
        <dbReference type="EMBL" id="MDI5964589.1"/>
    </source>
</evidence>
<evidence type="ECO:0000256" key="5">
    <source>
        <dbReference type="ARBA" id="ARBA00011270"/>
    </source>
</evidence>
<evidence type="ECO:0000256" key="11">
    <source>
        <dbReference type="ARBA" id="ARBA00023239"/>
    </source>
</evidence>
<protein>
    <recommendedName>
        <fullName evidence="6">tryptophan synthase</fullName>
        <ecNumber evidence="6">4.2.1.20</ecNumber>
    </recommendedName>
</protein>
<evidence type="ECO:0000259" key="13">
    <source>
        <dbReference type="Pfam" id="PF00291"/>
    </source>
</evidence>
<dbReference type="Gene3D" id="3.40.50.1100">
    <property type="match status" value="2"/>
</dbReference>